<sequence>MVSLLTTYLTASSEFSAILRVRDKKRILSEEVDRKVRLKLRVRHK</sequence>
<dbReference type="AlphaFoldDB" id="A0A2C9V4X5"/>
<accession>A0A2C9V4X5</accession>
<proteinExistence type="predicted"/>
<organism evidence="1">
    <name type="scientific">Manihot esculenta</name>
    <name type="common">Cassava</name>
    <name type="synonym">Jatropha manihot</name>
    <dbReference type="NCBI Taxonomy" id="3983"/>
    <lineage>
        <taxon>Eukaryota</taxon>
        <taxon>Viridiplantae</taxon>
        <taxon>Streptophyta</taxon>
        <taxon>Embryophyta</taxon>
        <taxon>Tracheophyta</taxon>
        <taxon>Spermatophyta</taxon>
        <taxon>Magnoliopsida</taxon>
        <taxon>eudicotyledons</taxon>
        <taxon>Gunneridae</taxon>
        <taxon>Pentapetalae</taxon>
        <taxon>rosids</taxon>
        <taxon>fabids</taxon>
        <taxon>Malpighiales</taxon>
        <taxon>Euphorbiaceae</taxon>
        <taxon>Crotonoideae</taxon>
        <taxon>Manihoteae</taxon>
        <taxon>Manihot</taxon>
    </lineage>
</organism>
<evidence type="ECO:0000313" key="1">
    <source>
        <dbReference type="EMBL" id="OAY38859.1"/>
    </source>
</evidence>
<protein>
    <submittedName>
        <fullName evidence="1">Uncharacterized protein</fullName>
    </submittedName>
</protein>
<gene>
    <name evidence="1" type="ORF">MANES_10G048100</name>
</gene>
<dbReference type="EMBL" id="CM004396">
    <property type="protein sequence ID" value="OAY38859.1"/>
    <property type="molecule type" value="Genomic_DNA"/>
</dbReference>
<name>A0A2C9V4X5_MANES</name>
<reference evidence="1" key="1">
    <citation type="submission" date="2016-02" db="EMBL/GenBank/DDBJ databases">
        <title>WGS assembly of Manihot esculenta.</title>
        <authorList>
            <person name="Bredeson J.V."/>
            <person name="Prochnik S.E."/>
            <person name="Lyons J.B."/>
            <person name="Schmutz J."/>
            <person name="Grimwood J."/>
            <person name="Vrebalov J."/>
            <person name="Bart R.S."/>
            <person name="Amuge T."/>
            <person name="Ferguson M.E."/>
            <person name="Green R."/>
            <person name="Putnam N."/>
            <person name="Stites J."/>
            <person name="Rounsley S."/>
            <person name="Rokhsar D.S."/>
        </authorList>
    </citation>
    <scope>NUCLEOTIDE SEQUENCE [LARGE SCALE GENOMIC DNA]</scope>
    <source>
        <tissue evidence="1">Leaf</tissue>
    </source>
</reference>